<dbReference type="SUPFAM" id="SSF48371">
    <property type="entry name" value="ARM repeat"/>
    <property type="match status" value="1"/>
</dbReference>
<comment type="caution">
    <text evidence="1">The sequence shown here is derived from an EMBL/GenBank/DDBJ whole genome shotgun (WGS) entry which is preliminary data.</text>
</comment>
<proteinExistence type="predicted"/>
<evidence type="ECO:0000313" key="2">
    <source>
        <dbReference type="Proteomes" id="UP000036932"/>
    </source>
</evidence>
<keyword evidence="2" id="KW-1185">Reference proteome</keyword>
<dbReference type="AlphaFoldDB" id="A0A0M1P7B3"/>
<evidence type="ECO:0000313" key="1">
    <source>
        <dbReference type="EMBL" id="KOR90302.1"/>
    </source>
</evidence>
<sequence length="154" mass="18113">MEDNEVSYTSYSQKHCEIVENGPEAIKKYLSESEYGEKRSLLFSLDRYLDPYFGYNLPFFDGIILLLQEQLFKEQDKDIKDDIVQLLTDYSKGQLDYLAEHIDKIDTHYLADALYAIGLTYNKKYVPLLMNYEHHENQIVQRVAQDALKELSKI</sequence>
<dbReference type="EMBL" id="LIUT01000001">
    <property type="protein sequence ID" value="KOR90302.1"/>
    <property type="molecule type" value="Genomic_DNA"/>
</dbReference>
<dbReference type="Proteomes" id="UP000036932">
    <property type="component" value="Unassembled WGS sequence"/>
</dbReference>
<name>A0A0M1P7B3_9BACL</name>
<reference evidence="2" key="1">
    <citation type="submission" date="2015-08" db="EMBL/GenBank/DDBJ databases">
        <title>Genome sequencing project for genomic taxonomy and phylogenomics of Bacillus-like bacteria.</title>
        <authorList>
            <person name="Liu B."/>
            <person name="Wang J."/>
            <person name="Zhu Y."/>
            <person name="Liu G."/>
            <person name="Chen Q."/>
            <person name="Chen Z."/>
            <person name="Lan J."/>
            <person name="Che J."/>
            <person name="Ge C."/>
            <person name="Shi H."/>
            <person name="Pan Z."/>
            <person name="Liu X."/>
        </authorList>
    </citation>
    <scope>NUCLEOTIDE SEQUENCE [LARGE SCALE GENOMIC DNA]</scope>
    <source>
        <strain evidence="2">FJAT-22460</strain>
    </source>
</reference>
<dbReference type="OrthoDB" id="2088402at2"/>
<evidence type="ECO:0008006" key="3">
    <source>
        <dbReference type="Google" id="ProtNLM"/>
    </source>
</evidence>
<accession>A0A0M1P7B3</accession>
<dbReference type="RefSeq" id="WP_054403245.1">
    <property type="nucleotide sequence ID" value="NZ_LIUT01000001.1"/>
</dbReference>
<dbReference type="InterPro" id="IPR016024">
    <property type="entry name" value="ARM-type_fold"/>
</dbReference>
<protein>
    <recommendedName>
        <fullName evidence="3">Immunity protein 30 domain-containing protein</fullName>
    </recommendedName>
</protein>
<organism evidence="1 2">
    <name type="scientific">Paenibacillus solani</name>
    <dbReference type="NCBI Taxonomy" id="1705565"/>
    <lineage>
        <taxon>Bacteria</taxon>
        <taxon>Bacillati</taxon>
        <taxon>Bacillota</taxon>
        <taxon>Bacilli</taxon>
        <taxon>Bacillales</taxon>
        <taxon>Paenibacillaceae</taxon>
        <taxon>Paenibacillus</taxon>
    </lineage>
</organism>
<gene>
    <name evidence="1" type="ORF">AM231_14995</name>
</gene>
<dbReference type="PATRIC" id="fig|1705565.3.peg.5052"/>